<evidence type="ECO:0000259" key="4">
    <source>
        <dbReference type="SMART" id="SM00642"/>
    </source>
</evidence>
<evidence type="ECO:0000313" key="6">
    <source>
        <dbReference type="Proteomes" id="UP000199589"/>
    </source>
</evidence>
<dbReference type="CDD" id="cd11338">
    <property type="entry name" value="AmyAc_CMD"/>
    <property type="match status" value="1"/>
</dbReference>
<dbReference type="RefSeq" id="WP_091895624.1">
    <property type="nucleotide sequence ID" value="NZ_FOSJ01000003.1"/>
</dbReference>
<protein>
    <submittedName>
        <fullName evidence="5">Glycosidase</fullName>
    </submittedName>
</protein>
<dbReference type="PANTHER" id="PTHR10357">
    <property type="entry name" value="ALPHA-AMYLASE FAMILY MEMBER"/>
    <property type="match status" value="1"/>
</dbReference>
<dbReference type="OrthoDB" id="9805159at2"/>
<sequence length="629" mass="74209">MNTAALYHRTESEHAYLYEKDHFHIRLRTQAGDVAQVELLSGDPYTIEGDKWYENGKEMRKIASTNLHDYWLIDTHEQTNRMSYGFHVTGRDGIEVFYSDQGVYPYDEAFLQEASFYFRIPYIHEIDAFKAPEWVKNTIWYQVFPDRFENGDASIDPEGTLPWGDKENPSRDDFYGGDLRGLINRLDYLEDLGINGIYLCPIFKASSNHKYDTIDYYEVDPGFGDKETFKELVDKAHERGIKIMLDAVFNHLGWHSPQWQDVLKHQEASKYKDWFYIHSFPVDNLGDLTTEELEDVGRVNYETFAFTGHMPKLNTENQEVQDYLLAIAKYWIEAFDIDGWRLDVANEVDHFFWKKFFKETTAVKEDIYILGEIWHSSQKWLNGDEFHAVMNYAFNDNIENYFLKKIITPSRMVSGLNAQMMLYRQQTSEVMFNLLDSHDTPRLLTKAKGDKELVKSALAFMFAQKGTPCIFYGTEIGLYGEMDPDCRKCMIWEEELQDQEMLDFTKNLIAFRKHYQKILTYGEVEWHDVRDDEQLIGFKRTLGNESLIFYFNQDKDDAFLDMLPRDAVLSLEAATVHYDNQAVLHENGFVVYYHVDTEAEKRMRTEQKRQRTKERMKRMKVQSSHLVRN</sequence>
<evidence type="ECO:0000313" key="5">
    <source>
        <dbReference type="EMBL" id="SFJ93981.1"/>
    </source>
</evidence>
<feature type="region of interest" description="Disordered" evidence="3">
    <location>
        <begin position="602"/>
        <end position="629"/>
    </location>
</feature>
<dbReference type="SMART" id="SM00642">
    <property type="entry name" value="Aamy"/>
    <property type="match status" value="1"/>
</dbReference>
<dbReference type="InterPro" id="IPR013783">
    <property type="entry name" value="Ig-like_fold"/>
</dbReference>
<dbReference type="GO" id="GO:0005975">
    <property type="term" value="P:carbohydrate metabolic process"/>
    <property type="evidence" value="ECO:0007669"/>
    <property type="project" value="InterPro"/>
</dbReference>
<dbReference type="InterPro" id="IPR004185">
    <property type="entry name" value="Glyco_hydro_13_lg-like_dom"/>
</dbReference>
<dbReference type="SUPFAM" id="SSF51445">
    <property type="entry name" value="(Trans)glycosidases"/>
    <property type="match status" value="1"/>
</dbReference>
<keyword evidence="1" id="KW-0378">Hydrolase</keyword>
<dbReference type="Pfam" id="PF02903">
    <property type="entry name" value="Alpha-amylase_N"/>
    <property type="match status" value="1"/>
</dbReference>
<keyword evidence="6" id="KW-1185">Reference proteome</keyword>
<dbReference type="Pfam" id="PF00128">
    <property type="entry name" value="Alpha-amylase"/>
    <property type="match status" value="1"/>
</dbReference>
<evidence type="ECO:0000256" key="1">
    <source>
        <dbReference type="ARBA" id="ARBA00022801"/>
    </source>
</evidence>
<dbReference type="InterPro" id="IPR017853">
    <property type="entry name" value="GH"/>
</dbReference>
<dbReference type="EMBL" id="FOSJ01000003">
    <property type="protein sequence ID" value="SFJ93981.1"/>
    <property type="molecule type" value="Genomic_DNA"/>
</dbReference>
<reference evidence="6" key="1">
    <citation type="submission" date="2016-10" db="EMBL/GenBank/DDBJ databases">
        <authorList>
            <person name="Varghese N."/>
            <person name="Submissions S."/>
        </authorList>
    </citation>
    <scope>NUCLEOTIDE SEQUENCE [LARGE SCALE GENOMIC DNA]</scope>
    <source>
        <strain evidence="6">DSM 16108</strain>
    </source>
</reference>
<name>A0A1I3VIL7_9LACT</name>
<dbReference type="AlphaFoldDB" id="A0A1I3VIL7"/>
<gene>
    <name evidence="5" type="ORF">SAMN04488569_100315</name>
</gene>
<organism evidence="5 6">
    <name type="scientific">Marinilactibacillus piezotolerans</name>
    <dbReference type="NCBI Taxonomy" id="258723"/>
    <lineage>
        <taxon>Bacteria</taxon>
        <taxon>Bacillati</taxon>
        <taxon>Bacillota</taxon>
        <taxon>Bacilli</taxon>
        <taxon>Lactobacillales</taxon>
        <taxon>Carnobacteriaceae</taxon>
        <taxon>Marinilactibacillus</taxon>
    </lineage>
</organism>
<feature type="domain" description="Glycosyl hydrolase family 13 catalytic" evidence="4">
    <location>
        <begin position="142"/>
        <end position="512"/>
    </location>
</feature>
<dbReference type="GO" id="GO:0004553">
    <property type="term" value="F:hydrolase activity, hydrolyzing O-glycosyl compounds"/>
    <property type="evidence" value="ECO:0007669"/>
    <property type="project" value="InterPro"/>
</dbReference>
<dbReference type="Gene3D" id="3.20.20.80">
    <property type="entry name" value="Glycosidases"/>
    <property type="match status" value="1"/>
</dbReference>
<evidence type="ECO:0000256" key="3">
    <source>
        <dbReference type="SAM" id="MobiDB-lite"/>
    </source>
</evidence>
<accession>A0A1I3VIL7</accession>
<dbReference type="Proteomes" id="UP000199589">
    <property type="component" value="Unassembled WGS sequence"/>
</dbReference>
<dbReference type="CDD" id="cd02857">
    <property type="entry name" value="E_set_CDase_PDE_N"/>
    <property type="match status" value="1"/>
</dbReference>
<dbReference type="InterPro" id="IPR045857">
    <property type="entry name" value="O16G_dom_2"/>
</dbReference>
<dbReference type="Gene3D" id="2.60.40.10">
    <property type="entry name" value="Immunoglobulins"/>
    <property type="match status" value="1"/>
</dbReference>
<keyword evidence="2 5" id="KW-0326">Glycosidase</keyword>
<feature type="compositionally biased region" description="Basic residues" evidence="3">
    <location>
        <begin position="610"/>
        <end position="620"/>
    </location>
</feature>
<evidence type="ECO:0000256" key="2">
    <source>
        <dbReference type="ARBA" id="ARBA00023295"/>
    </source>
</evidence>
<dbReference type="PANTHER" id="PTHR10357:SF210">
    <property type="entry name" value="MALTODEXTRIN GLUCOSIDASE"/>
    <property type="match status" value="1"/>
</dbReference>
<dbReference type="Gene3D" id="3.90.400.10">
    <property type="entry name" value="Oligo-1,6-glucosidase, Domain 2"/>
    <property type="match status" value="1"/>
</dbReference>
<proteinExistence type="predicted"/>
<dbReference type="InterPro" id="IPR006047">
    <property type="entry name" value="GH13_cat_dom"/>
</dbReference>